<feature type="region of interest" description="Disordered" evidence="1">
    <location>
        <begin position="46"/>
        <end position="68"/>
    </location>
</feature>
<dbReference type="EMBL" id="ODYU01000809">
    <property type="protein sequence ID" value="SOQ36148.1"/>
    <property type="molecule type" value="Genomic_DNA"/>
</dbReference>
<accession>A0A2H1V5P6</accession>
<organism evidence="2">
    <name type="scientific">Spodoptera frugiperda</name>
    <name type="common">Fall armyworm</name>
    <dbReference type="NCBI Taxonomy" id="7108"/>
    <lineage>
        <taxon>Eukaryota</taxon>
        <taxon>Metazoa</taxon>
        <taxon>Ecdysozoa</taxon>
        <taxon>Arthropoda</taxon>
        <taxon>Hexapoda</taxon>
        <taxon>Insecta</taxon>
        <taxon>Pterygota</taxon>
        <taxon>Neoptera</taxon>
        <taxon>Endopterygota</taxon>
        <taxon>Lepidoptera</taxon>
        <taxon>Glossata</taxon>
        <taxon>Ditrysia</taxon>
        <taxon>Noctuoidea</taxon>
        <taxon>Noctuidae</taxon>
        <taxon>Amphipyrinae</taxon>
        <taxon>Spodoptera</taxon>
    </lineage>
</organism>
<evidence type="ECO:0000313" key="2">
    <source>
        <dbReference type="EMBL" id="SOQ36148.1"/>
    </source>
</evidence>
<protein>
    <submittedName>
        <fullName evidence="2">SFRICE_001816</fullName>
    </submittedName>
</protein>
<evidence type="ECO:0000256" key="1">
    <source>
        <dbReference type="SAM" id="MobiDB-lite"/>
    </source>
</evidence>
<name>A0A2H1V5P6_SPOFR</name>
<dbReference type="AlphaFoldDB" id="A0A2H1V5P6"/>
<gene>
    <name evidence="2" type="ORF">SFRICE_001816</name>
</gene>
<sequence length="103" mass="11741">MESTTDKDWKKNLGFPINYNSASSDDEFDIKDVVFRNPRHSSKYLLADSGDGSEADLLGTTPPRSRIRDKERGRNTYKNLRFAHDGGVDLDSNPVFFLRSELK</sequence>
<reference evidence="2" key="1">
    <citation type="submission" date="2016-07" db="EMBL/GenBank/DDBJ databases">
        <authorList>
            <person name="Bretaudeau A."/>
        </authorList>
    </citation>
    <scope>NUCLEOTIDE SEQUENCE</scope>
    <source>
        <strain evidence="2">Rice</strain>
        <tissue evidence="2">Whole body</tissue>
    </source>
</reference>
<proteinExistence type="predicted"/>